<dbReference type="GO" id="GO:0008270">
    <property type="term" value="F:zinc ion binding"/>
    <property type="evidence" value="ECO:0007669"/>
    <property type="project" value="UniProtKB-KW"/>
</dbReference>
<dbReference type="InterPro" id="IPR036236">
    <property type="entry name" value="Znf_C2H2_sf"/>
</dbReference>
<keyword evidence="3" id="KW-0479">Metal-binding</keyword>
<feature type="region of interest" description="Disordered" evidence="11">
    <location>
        <begin position="236"/>
        <end position="374"/>
    </location>
</feature>
<feature type="domain" description="C2H2-type" evidence="13">
    <location>
        <begin position="963"/>
        <end position="992"/>
    </location>
</feature>
<dbReference type="SMART" id="SM00355">
    <property type="entry name" value="ZnF_C2H2"/>
    <property type="match status" value="4"/>
</dbReference>
<protein>
    <recommendedName>
        <fullName evidence="13">C2H2-type domain-containing protein</fullName>
    </recommendedName>
</protein>
<keyword evidence="4" id="KW-0677">Repeat</keyword>
<comment type="caution">
    <text evidence="14">The sequence shown here is derived from an EMBL/GenBank/DDBJ whole genome shotgun (WGS) entry which is preliminary data.</text>
</comment>
<dbReference type="FunFam" id="3.30.160.60:FF:000163">
    <property type="entry name" value="transcriptional repressor protein YY1"/>
    <property type="match status" value="1"/>
</dbReference>
<name>A0A816ZLX8_9BILA</name>
<dbReference type="Pfam" id="PF03194">
    <property type="entry name" value="LUC7"/>
    <property type="match status" value="1"/>
</dbReference>
<feature type="compositionally biased region" description="Acidic residues" evidence="11">
    <location>
        <begin position="709"/>
        <end position="744"/>
    </location>
</feature>
<feature type="compositionally biased region" description="Low complexity" evidence="11">
    <location>
        <begin position="762"/>
        <end position="788"/>
    </location>
</feature>
<evidence type="ECO:0000256" key="1">
    <source>
        <dbReference type="ARBA" id="ARBA00004123"/>
    </source>
</evidence>
<dbReference type="PANTHER" id="PTHR12375">
    <property type="entry name" value="RNA-BINDING PROTEIN LUC7-RELATED"/>
    <property type="match status" value="1"/>
</dbReference>
<evidence type="ECO:0000256" key="3">
    <source>
        <dbReference type="ARBA" id="ARBA00022723"/>
    </source>
</evidence>
<keyword evidence="5 9" id="KW-0863">Zinc-finger</keyword>
<organism evidence="14 15">
    <name type="scientific">Rotaria magnacalcarata</name>
    <dbReference type="NCBI Taxonomy" id="392030"/>
    <lineage>
        <taxon>Eukaryota</taxon>
        <taxon>Metazoa</taxon>
        <taxon>Spiralia</taxon>
        <taxon>Gnathifera</taxon>
        <taxon>Rotifera</taxon>
        <taxon>Eurotatoria</taxon>
        <taxon>Bdelloidea</taxon>
        <taxon>Philodinida</taxon>
        <taxon>Philodinidae</taxon>
        <taxon>Rotaria</taxon>
    </lineage>
</organism>
<feature type="compositionally biased region" description="Polar residues" evidence="11">
    <location>
        <begin position="623"/>
        <end position="632"/>
    </location>
</feature>
<dbReference type="Pfam" id="PF00096">
    <property type="entry name" value="zf-C2H2"/>
    <property type="match status" value="3"/>
</dbReference>
<keyword evidence="10" id="KW-0175">Coiled coil</keyword>
<evidence type="ECO:0000313" key="14">
    <source>
        <dbReference type="EMBL" id="CAF2214633.1"/>
    </source>
</evidence>
<evidence type="ECO:0000256" key="5">
    <source>
        <dbReference type="ARBA" id="ARBA00022771"/>
    </source>
</evidence>
<feature type="compositionally biased region" description="Acidic residues" evidence="11">
    <location>
        <begin position="796"/>
        <end position="817"/>
    </location>
</feature>
<feature type="transmembrane region" description="Helical" evidence="12">
    <location>
        <begin position="419"/>
        <end position="441"/>
    </location>
</feature>
<dbReference type="InterPro" id="IPR013087">
    <property type="entry name" value="Znf_C2H2_type"/>
</dbReference>
<evidence type="ECO:0000256" key="11">
    <source>
        <dbReference type="SAM" id="MobiDB-lite"/>
    </source>
</evidence>
<reference evidence="14" key="1">
    <citation type="submission" date="2021-02" db="EMBL/GenBank/DDBJ databases">
        <authorList>
            <person name="Nowell W R."/>
        </authorList>
    </citation>
    <scope>NUCLEOTIDE SEQUENCE</scope>
</reference>
<comment type="similarity">
    <text evidence="2">Belongs to the Luc7 family.</text>
</comment>
<dbReference type="FunFam" id="3.30.160.60:FF:000038">
    <property type="entry name" value="Zinc finger protein 624"/>
    <property type="match status" value="1"/>
</dbReference>
<dbReference type="FunFam" id="3.30.160.60:FF:000104">
    <property type="entry name" value="Transcriptional repressor protein YY1"/>
    <property type="match status" value="1"/>
</dbReference>
<dbReference type="Gene3D" id="3.30.160.60">
    <property type="entry name" value="Classic Zinc Finger"/>
    <property type="match status" value="4"/>
</dbReference>
<gene>
    <name evidence="14" type="ORF">XDN619_LOCUS33474</name>
</gene>
<proteinExistence type="inferred from homology"/>
<accession>A0A816ZLX8</accession>
<feature type="domain" description="C2H2-type" evidence="13">
    <location>
        <begin position="933"/>
        <end position="962"/>
    </location>
</feature>
<dbReference type="SUPFAM" id="SSF57667">
    <property type="entry name" value="beta-beta-alpha zinc fingers"/>
    <property type="match status" value="3"/>
</dbReference>
<evidence type="ECO:0000313" key="15">
    <source>
        <dbReference type="Proteomes" id="UP000663887"/>
    </source>
</evidence>
<evidence type="ECO:0000256" key="10">
    <source>
        <dbReference type="SAM" id="Coils"/>
    </source>
</evidence>
<feature type="region of interest" description="Disordered" evidence="11">
    <location>
        <begin position="700"/>
        <end position="832"/>
    </location>
</feature>
<feature type="region of interest" description="Disordered" evidence="11">
    <location>
        <begin position="617"/>
        <end position="652"/>
    </location>
</feature>
<feature type="compositionally biased region" description="Basic and acidic residues" evidence="11">
    <location>
        <begin position="275"/>
        <end position="291"/>
    </location>
</feature>
<keyword evidence="6" id="KW-0862">Zinc</keyword>
<comment type="subcellular location">
    <subcellularLocation>
        <location evidence="1">Nucleus</location>
    </subcellularLocation>
</comment>
<evidence type="ECO:0000256" key="4">
    <source>
        <dbReference type="ARBA" id="ARBA00022737"/>
    </source>
</evidence>
<feature type="region of interest" description="Disordered" evidence="11">
    <location>
        <begin position="552"/>
        <end position="594"/>
    </location>
</feature>
<dbReference type="EMBL" id="CAJNRG010016992">
    <property type="protein sequence ID" value="CAF2214633.1"/>
    <property type="molecule type" value="Genomic_DNA"/>
</dbReference>
<dbReference type="GO" id="GO:0006376">
    <property type="term" value="P:mRNA splice site recognition"/>
    <property type="evidence" value="ECO:0007669"/>
    <property type="project" value="InterPro"/>
</dbReference>
<dbReference type="GO" id="GO:0003729">
    <property type="term" value="F:mRNA binding"/>
    <property type="evidence" value="ECO:0007669"/>
    <property type="project" value="InterPro"/>
</dbReference>
<keyword evidence="7" id="KW-0238">DNA-binding</keyword>
<feature type="compositionally biased region" description="Basic residues" evidence="11">
    <location>
        <begin position="292"/>
        <end position="352"/>
    </location>
</feature>
<evidence type="ECO:0000256" key="8">
    <source>
        <dbReference type="ARBA" id="ARBA00023242"/>
    </source>
</evidence>
<sequence length="1012" mass="114938">MTARDQIRAMLDQLMGSDNGVTKSSMSFEDRRVCRPFLLNCCPHEILSGTRVDLGECAKVHEYALRADYERATAAAKRNLDYELDALEVLNQFVAEADRKTEHAKRKLRETQEELGEEAARKMNTIHELGEQIGTKLARAEELGAQGLVDESMKLLDEVEELRKAKSDGEQEFRATMPASTYQQQKLRVCEVCSAYLGIHDNDRRLADHFGGKLHLGFIQIREKLDDLKKRVSELNEKREMERKMRRSSPSSKNDRGDRDATDHYNRNRRSSHHSRSDSQSRRVSSRDKDRRRSRSRSGHRSSKHSRSHRSSRSRSRDRRRQKRSRSRSGSSRRHRRSRSRTSSSRRHHRHDSRSPVHSSSSSKQNGNRDTNNRRIDSITAHAAAADNDDDEETTRILENIQRKKKKISKIEFDFEFRLTCYLFIWLAVALLIIFLAWYRYGHSIVQQLSKTPSNLETHAQTLQLHQKNWINNVLMDNPVYLDEDIPFVESGDYEIDEATGTGGNGTTTTLSHGNIIALNRQTHQFHNDSIWTTNVPAKRGRRPKSTAVVITTTAQSMEPKRRGRKPKQQLLLSSNKSLSSIDNNKSNDILSESTDDINQNLQRSSAVGIKSNKRMKIEEQQHTTGEANSMLRSKRTGKVSTQQDTPQVISNVSTKLNLGTTGNIVIMASKNGDNSSTNNNPTTSYDQAAILQALCQAGVNPLHHDPTGDDSDTDSDDGSESDDESLDSDDENNQLSDIDDDDEVVHLINKSSRGRPRRQTNKNANNKNSSSTRRSATTTTTTINSQIEIKQDKSDTDDDDDDDDDESSDDDEDLDDLGVGNDTNNNLSNIVNPLDNDSSLLVQADFSNPDYVQNLVKPHRKRRTHLPIDDQPKTIRCPQSGCTKMFRDTASMNKHLHTHGPRVHVCHECQKSFVESSKLRRHQLVHTGEKAFQCPFEGCGKRFSLDFNLRTHVRIHTGDKPYVCPFDGCSRRFAQSTNLKQHLLTHAKIRSHQPFAIPAVAVTITEIQPQY</sequence>
<feature type="compositionally biased region" description="Basic and acidic residues" evidence="11">
    <location>
        <begin position="253"/>
        <end position="266"/>
    </location>
</feature>
<evidence type="ECO:0000259" key="13">
    <source>
        <dbReference type="PROSITE" id="PS50157"/>
    </source>
</evidence>
<feature type="compositionally biased region" description="Polar residues" evidence="11">
    <location>
        <begin position="639"/>
        <end position="652"/>
    </location>
</feature>
<dbReference type="Proteomes" id="UP000663887">
    <property type="component" value="Unassembled WGS sequence"/>
</dbReference>
<evidence type="ECO:0000256" key="7">
    <source>
        <dbReference type="ARBA" id="ARBA00023125"/>
    </source>
</evidence>
<keyword evidence="12" id="KW-1133">Transmembrane helix</keyword>
<feature type="domain" description="C2H2-type" evidence="13">
    <location>
        <begin position="876"/>
        <end position="900"/>
    </location>
</feature>
<keyword evidence="8" id="KW-0539">Nucleus</keyword>
<dbReference type="InterPro" id="IPR004882">
    <property type="entry name" value="Luc7-rel"/>
</dbReference>
<feature type="compositionally biased region" description="Low complexity" evidence="11">
    <location>
        <begin position="571"/>
        <end position="592"/>
    </location>
</feature>
<evidence type="ECO:0000256" key="6">
    <source>
        <dbReference type="ARBA" id="ARBA00022833"/>
    </source>
</evidence>
<dbReference type="PROSITE" id="PS50157">
    <property type="entry name" value="ZINC_FINGER_C2H2_2"/>
    <property type="match status" value="4"/>
</dbReference>
<dbReference type="GO" id="GO:0003677">
    <property type="term" value="F:DNA binding"/>
    <property type="evidence" value="ECO:0007669"/>
    <property type="project" value="UniProtKB-KW"/>
</dbReference>
<feature type="coiled-coil region" evidence="10">
    <location>
        <begin position="94"/>
        <end position="121"/>
    </location>
</feature>
<feature type="compositionally biased region" description="Polar residues" evidence="11">
    <location>
        <begin position="822"/>
        <end position="832"/>
    </location>
</feature>
<feature type="domain" description="C2H2-type" evidence="13">
    <location>
        <begin position="905"/>
        <end position="932"/>
    </location>
</feature>
<evidence type="ECO:0000256" key="12">
    <source>
        <dbReference type="SAM" id="Phobius"/>
    </source>
</evidence>
<keyword evidence="12" id="KW-0472">Membrane</keyword>
<evidence type="ECO:0000256" key="9">
    <source>
        <dbReference type="PROSITE-ProRule" id="PRU00042"/>
    </source>
</evidence>
<dbReference type="PROSITE" id="PS00028">
    <property type="entry name" value="ZINC_FINGER_C2H2_1"/>
    <property type="match status" value="3"/>
</dbReference>
<evidence type="ECO:0000256" key="2">
    <source>
        <dbReference type="ARBA" id="ARBA00005655"/>
    </source>
</evidence>
<dbReference type="AlphaFoldDB" id="A0A816ZLX8"/>
<dbReference type="GO" id="GO:0005685">
    <property type="term" value="C:U1 snRNP"/>
    <property type="evidence" value="ECO:0007669"/>
    <property type="project" value="InterPro"/>
</dbReference>
<keyword evidence="12" id="KW-0812">Transmembrane</keyword>
<feature type="coiled-coil region" evidence="10">
    <location>
        <begin position="145"/>
        <end position="172"/>
    </location>
</feature>